<feature type="compositionally biased region" description="Gly residues" evidence="1">
    <location>
        <begin position="96"/>
        <end position="106"/>
    </location>
</feature>
<evidence type="ECO:0000256" key="1">
    <source>
        <dbReference type="SAM" id="MobiDB-lite"/>
    </source>
</evidence>
<feature type="region of interest" description="Disordered" evidence="1">
    <location>
        <begin position="95"/>
        <end position="144"/>
    </location>
</feature>
<sequence length="144" mass="14706">MKSGGGSPRHDRLLDKDELKIDLDSFSHHELSNDSYSTVALGGEEGSPAGGGTAAGGARYAATPPYLRAHSPPHPHYHYPPDHLVYTNIGQAMSGAGIGGAGGAGGASDLSSSSSPAAGGYPDFPPSPDSWLGEAHHYSPRAFP</sequence>
<comment type="caution">
    <text evidence="2">The sequence shown here is derived from an EMBL/GenBank/DDBJ whole genome shotgun (WGS) entry which is preliminary data.</text>
</comment>
<dbReference type="EMBL" id="CADEBC010000540">
    <property type="protein sequence ID" value="CAB3250060.1"/>
    <property type="molecule type" value="Genomic_DNA"/>
</dbReference>
<keyword evidence="3" id="KW-1185">Reference proteome</keyword>
<evidence type="ECO:0000313" key="3">
    <source>
        <dbReference type="Proteomes" id="UP000494106"/>
    </source>
</evidence>
<gene>
    <name evidence="2" type="ORF">APLA_LOCUS12509</name>
</gene>
<dbReference type="AlphaFoldDB" id="A0A8S1AXX2"/>
<feature type="compositionally biased region" description="Low complexity" evidence="1">
    <location>
        <begin position="107"/>
        <end position="120"/>
    </location>
</feature>
<reference evidence="2 3" key="1">
    <citation type="submission" date="2020-04" db="EMBL/GenBank/DDBJ databases">
        <authorList>
            <person name="Wallbank WR R."/>
            <person name="Pardo Diaz C."/>
            <person name="Kozak K."/>
            <person name="Martin S."/>
            <person name="Jiggins C."/>
            <person name="Moest M."/>
            <person name="Warren A I."/>
            <person name="Byers J.R.P. K."/>
            <person name="Montejo-Kovacevich G."/>
            <person name="Yen C E."/>
        </authorList>
    </citation>
    <scope>NUCLEOTIDE SEQUENCE [LARGE SCALE GENOMIC DNA]</scope>
</reference>
<evidence type="ECO:0000313" key="2">
    <source>
        <dbReference type="EMBL" id="CAB3250060.1"/>
    </source>
</evidence>
<proteinExistence type="predicted"/>
<dbReference type="Proteomes" id="UP000494106">
    <property type="component" value="Unassembled WGS sequence"/>
</dbReference>
<organism evidence="2 3">
    <name type="scientific">Arctia plantaginis</name>
    <name type="common">Wood tiger moth</name>
    <name type="synonym">Phalaena plantaginis</name>
    <dbReference type="NCBI Taxonomy" id="874455"/>
    <lineage>
        <taxon>Eukaryota</taxon>
        <taxon>Metazoa</taxon>
        <taxon>Ecdysozoa</taxon>
        <taxon>Arthropoda</taxon>
        <taxon>Hexapoda</taxon>
        <taxon>Insecta</taxon>
        <taxon>Pterygota</taxon>
        <taxon>Neoptera</taxon>
        <taxon>Endopterygota</taxon>
        <taxon>Lepidoptera</taxon>
        <taxon>Glossata</taxon>
        <taxon>Ditrysia</taxon>
        <taxon>Noctuoidea</taxon>
        <taxon>Erebidae</taxon>
        <taxon>Arctiinae</taxon>
        <taxon>Arctia</taxon>
    </lineage>
</organism>
<protein>
    <submittedName>
        <fullName evidence="2">Uncharacterized protein</fullName>
    </submittedName>
</protein>
<feature type="compositionally biased region" description="Gly residues" evidence="1">
    <location>
        <begin position="43"/>
        <end position="55"/>
    </location>
</feature>
<name>A0A8S1AXX2_ARCPL</name>
<feature type="region of interest" description="Disordered" evidence="1">
    <location>
        <begin position="25"/>
        <end position="59"/>
    </location>
</feature>
<accession>A0A8S1AXX2</accession>